<name>A0ABD2V023_9SOLN</name>
<evidence type="ECO:0000313" key="1">
    <source>
        <dbReference type="EMBL" id="KAL3373512.1"/>
    </source>
</evidence>
<dbReference type="AlphaFoldDB" id="A0ABD2V023"/>
<dbReference type="PANTHER" id="PTHR10775:SF187">
    <property type="entry name" value="TRANSPOSASE-ASSOCIATED DOMAIN-CONTAINING PROTEIN"/>
    <property type="match status" value="1"/>
</dbReference>
<dbReference type="PANTHER" id="PTHR10775">
    <property type="entry name" value="OS08G0208400 PROTEIN"/>
    <property type="match status" value="1"/>
</dbReference>
<dbReference type="Pfam" id="PF02992">
    <property type="entry name" value="Transposase_21"/>
    <property type="match status" value="1"/>
</dbReference>
<evidence type="ECO:0000313" key="2">
    <source>
        <dbReference type="Proteomes" id="UP001627284"/>
    </source>
</evidence>
<dbReference type="EMBL" id="JBJKTR010000003">
    <property type="protein sequence ID" value="KAL3373510.1"/>
    <property type="molecule type" value="Genomic_DNA"/>
</dbReference>
<dbReference type="EMBL" id="JBJKTR010000003">
    <property type="protein sequence ID" value="KAL3373514.1"/>
    <property type="molecule type" value="Genomic_DNA"/>
</dbReference>
<comment type="caution">
    <text evidence="1">The sequence shown here is derived from an EMBL/GenBank/DDBJ whole genome shotgun (WGS) entry which is preliminary data.</text>
</comment>
<protein>
    <recommendedName>
        <fullName evidence="3">Transposase</fullName>
    </recommendedName>
</protein>
<evidence type="ECO:0008006" key="3">
    <source>
        <dbReference type="Google" id="ProtNLM"/>
    </source>
</evidence>
<organism evidence="1 2">
    <name type="scientific">Solanum stoloniferum</name>
    <dbReference type="NCBI Taxonomy" id="62892"/>
    <lineage>
        <taxon>Eukaryota</taxon>
        <taxon>Viridiplantae</taxon>
        <taxon>Streptophyta</taxon>
        <taxon>Embryophyta</taxon>
        <taxon>Tracheophyta</taxon>
        <taxon>Spermatophyta</taxon>
        <taxon>Magnoliopsida</taxon>
        <taxon>eudicotyledons</taxon>
        <taxon>Gunneridae</taxon>
        <taxon>Pentapetalae</taxon>
        <taxon>asterids</taxon>
        <taxon>lamiids</taxon>
        <taxon>Solanales</taxon>
        <taxon>Solanaceae</taxon>
        <taxon>Solanoideae</taxon>
        <taxon>Solaneae</taxon>
        <taxon>Solanum</taxon>
    </lineage>
</organism>
<dbReference type="EMBL" id="JBJKTR010000003">
    <property type="protein sequence ID" value="KAL3373512.1"/>
    <property type="molecule type" value="Genomic_DNA"/>
</dbReference>
<reference evidence="1 2" key="1">
    <citation type="submission" date="2024-05" db="EMBL/GenBank/DDBJ databases">
        <title>De novo assembly of an allotetraploid wild potato.</title>
        <authorList>
            <person name="Hosaka A.J."/>
        </authorList>
    </citation>
    <scope>NUCLEOTIDE SEQUENCE [LARGE SCALE GENOMIC DNA]</scope>
    <source>
        <tissue evidence="1">Young leaves</tissue>
    </source>
</reference>
<dbReference type="EMBL" id="JBJKTR010000003">
    <property type="protein sequence ID" value="KAL3373516.1"/>
    <property type="molecule type" value="Genomic_DNA"/>
</dbReference>
<accession>A0ABD2V023</accession>
<proteinExistence type="predicted"/>
<sequence>MENNISQRGYNQMMQLLKEDLPEDNIVLDSYYQTKKLVRNLGLPVEKVDCYELGCMLYWGDDEHLTSCTFCGHERYKRCVGSRMRKLVPYKKMYYFPLIPRLQKLYASHATTVDMRWHHEHTKDDGVMRHPSDSEAWKHFNETHRFFAAKPRNIRLGLCTNGFQPFNQSGSKYSSWPVIVTPYNLPPGICMKEAYMFLTIIVSEPNNPKYKTDVYLQPLIKELTLLWETGVKAFDISKM</sequence>
<keyword evidence="2" id="KW-1185">Reference proteome</keyword>
<gene>
    <name evidence="1" type="ORF">AABB24_005474</name>
</gene>
<dbReference type="Proteomes" id="UP001627284">
    <property type="component" value="Unassembled WGS sequence"/>
</dbReference>
<dbReference type="InterPro" id="IPR004242">
    <property type="entry name" value="Transposase_21"/>
</dbReference>